<comment type="caution">
    <text evidence="3">The sequence shown here is derived from an EMBL/GenBank/DDBJ whole genome shotgun (WGS) entry which is preliminary data.</text>
</comment>
<dbReference type="SUPFAM" id="SSF48452">
    <property type="entry name" value="TPR-like"/>
    <property type="match status" value="1"/>
</dbReference>
<accession>A0A7W5CD54</accession>
<keyword evidence="2" id="KW-0472">Membrane</keyword>
<dbReference type="InterPro" id="IPR019734">
    <property type="entry name" value="TPR_rpt"/>
</dbReference>
<dbReference type="PROSITE" id="PS50005">
    <property type="entry name" value="TPR"/>
    <property type="match status" value="1"/>
</dbReference>
<proteinExistence type="predicted"/>
<sequence>MLKFGLFVFLFWLLGNPFIAIIVMLLLLYLLDRRFVGISPSILKPLKRLSRIRKLKQQINQSPNDVSSKHELARLLLERKKYGEALRLLEPIEHVLADSAEYWDDLGIGYINSGNEEKGMASTLRALELNPRVKYGAPYLRLAAHLAAANSSQALAYLHAFQEVNSSSCEAYHYQSSIYKKLGNTEEARLVAEEGLRVYRMLPKYKKRQERQWAVRLWFRKRFG</sequence>
<feature type="repeat" description="TPR" evidence="1">
    <location>
        <begin position="100"/>
        <end position="133"/>
    </location>
</feature>
<keyword evidence="1" id="KW-0802">TPR repeat</keyword>
<evidence type="ECO:0000256" key="1">
    <source>
        <dbReference type="PROSITE-ProRule" id="PRU00339"/>
    </source>
</evidence>
<evidence type="ECO:0000256" key="2">
    <source>
        <dbReference type="SAM" id="Phobius"/>
    </source>
</evidence>
<dbReference type="RefSeq" id="WP_183569187.1">
    <property type="nucleotide sequence ID" value="NZ_CBCSLB010000002.1"/>
</dbReference>
<dbReference type="EMBL" id="JACHXW010000020">
    <property type="protein sequence ID" value="MBB3154949.1"/>
    <property type="molecule type" value="Genomic_DNA"/>
</dbReference>
<protein>
    <submittedName>
        <fullName evidence="3">Tetratricopeptide (TPR) repeat protein</fullName>
    </submittedName>
</protein>
<keyword evidence="2" id="KW-1133">Transmembrane helix</keyword>
<reference evidence="3 4" key="1">
    <citation type="submission" date="2020-08" db="EMBL/GenBank/DDBJ databases">
        <title>Genomic Encyclopedia of Type Strains, Phase III (KMG-III): the genomes of soil and plant-associated and newly described type strains.</title>
        <authorList>
            <person name="Whitman W."/>
        </authorList>
    </citation>
    <scope>NUCLEOTIDE SEQUENCE [LARGE SCALE GENOMIC DNA]</scope>
    <source>
        <strain evidence="3 4">CECT 8234</strain>
    </source>
</reference>
<keyword evidence="4" id="KW-1185">Reference proteome</keyword>
<dbReference type="InterPro" id="IPR011990">
    <property type="entry name" value="TPR-like_helical_dom_sf"/>
</dbReference>
<dbReference type="Gene3D" id="1.25.40.10">
    <property type="entry name" value="Tetratricopeptide repeat domain"/>
    <property type="match status" value="1"/>
</dbReference>
<evidence type="ECO:0000313" key="4">
    <source>
        <dbReference type="Proteomes" id="UP000518605"/>
    </source>
</evidence>
<evidence type="ECO:0000313" key="3">
    <source>
        <dbReference type="EMBL" id="MBB3154949.1"/>
    </source>
</evidence>
<keyword evidence="2" id="KW-0812">Transmembrane</keyword>
<feature type="transmembrane region" description="Helical" evidence="2">
    <location>
        <begin position="6"/>
        <end position="31"/>
    </location>
</feature>
<dbReference type="AlphaFoldDB" id="A0A7W5CD54"/>
<dbReference type="Proteomes" id="UP000518605">
    <property type="component" value="Unassembled WGS sequence"/>
</dbReference>
<organism evidence="3 4">
    <name type="scientific">Paenibacillus endophyticus</name>
    <dbReference type="NCBI Taxonomy" id="1294268"/>
    <lineage>
        <taxon>Bacteria</taxon>
        <taxon>Bacillati</taxon>
        <taxon>Bacillota</taxon>
        <taxon>Bacilli</taxon>
        <taxon>Bacillales</taxon>
        <taxon>Paenibacillaceae</taxon>
        <taxon>Paenibacillus</taxon>
    </lineage>
</organism>
<gene>
    <name evidence="3" type="ORF">FHS16_005048</name>
</gene>
<name>A0A7W5CD54_9BACL</name>